<protein>
    <submittedName>
        <fullName evidence="1">Uncharacterized protein</fullName>
    </submittedName>
</protein>
<proteinExistence type="predicted"/>
<dbReference type="PANTHER" id="PTHR46254">
    <property type="entry name" value="PROTEIN GVQW1-RELATED"/>
    <property type="match status" value="1"/>
</dbReference>
<evidence type="ECO:0000313" key="2">
    <source>
        <dbReference type="Proteomes" id="UP000008225"/>
    </source>
</evidence>
<reference evidence="1 2" key="1">
    <citation type="submission" date="2009-03" db="EMBL/GenBank/DDBJ databases">
        <authorList>
            <person name="Warren W."/>
            <person name="Ye L."/>
            <person name="Minx P."/>
            <person name="Worley K."/>
            <person name="Gibbs R."/>
            <person name="Wilson R.K."/>
        </authorList>
    </citation>
    <scope>NUCLEOTIDE SEQUENCE [LARGE SCALE GENOMIC DNA]</scope>
</reference>
<dbReference type="Ensembl" id="ENSCJAT00000127075.1">
    <property type="protein sequence ID" value="ENSCJAP00000085111.1"/>
    <property type="gene ID" value="ENSCJAG00000081743.1"/>
</dbReference>
<reference evidence="1" key="2">
    <citation type="submission" date="2025-08" db="UniProtKB">
        <authorList>
            <consortium name="Ensembl"/>
        </authorList>
    </citation>
    <scope>IDENTIFICATION</scope>
</reference>
<dbReference type="Proteomes" id="UP000008225">
    <property type="component" value="Chromosome 13"/>
</dbReference>
<name>A0A8I3WL76_CALJA</name>
<sequence>VGSPTSLCPCATFFLQGRLCLRATNKLREGPRRKASATQIESCSAARRQAGVQWHNLGSLQPPPPGFKHFSCRSLPSSWDYRRVPPHPANFCILVDTGFHHVGQNGLDLLTS</sequence>
<dbReference type="PRINTS" id="PR02045">
    <property type="entry name" value="F138DOMAIN"/>
</dbReference>
<dbReference type="PANTHER" id="PTHR46254:SF3">
    <property type="entry name" value="SECRETED PROTEIN"/>
    <property type="match status" value="1"/>
</dbReference>
<keyword evidence="2" id="KW-1185">Reference proteome</keyword>
<dbReference type="GeneTree" id="ENSGT00940000161627"/>
<dbReference type="OMA" id="CATFFLQ"/>
<reference evidence="1" key="3">
    <citation type="submission" date="2025-09" db="UniProtKB">
        <authorList>
            <consortium name="Ensembl"/>
        </authorList>
    </citation>
    <scope>IDENTIFICATION</scope>
</reference>
<accession>A0A8I3WL76</accession>
<organism evidence="1 2">
    <name type="scientific">Callithrix jacchus</name>
    <name type="common">White-tufted-ear marmoset</name>
    <name type="synonym">Simia Jacchus</name>
    <dbReference type="NCBI Taxonomy" id="9483"/>
    <lineage>
        <taxon>Eukaryota</taxon>
        <taxon>Metazoa</taxon>
        <taxon>Chordata</taxon>
        <taxon>Craniata</taxon>
        <taxon>Vertebrata</taxon>
        <taxon>Euteleostomi</taxon>
        <taxon>Mammalia</taxon>
        <taxon>Eutheria</taxon>
        <taxon>Euarchontoglires</taxon>
        <taxon>Primates</taxon>
        <taxon>Haplorrhini</taxon>
        <taxon>Platyrrhini</taxon>
        <taxon>Cebidae</taxon>
        <taxon>Callitrichinae</taxon>
        <taxon>Callithrix</taxon>
        <taxon>Callithrix</taxon>
    </lineage>
</organism>
<dbReference type="AlphaFoldDB" id="A0A8I3WL76"/>
<evidence type="ECO:0000313" key="1">
    <source>
        <dbReference type="Ensembl" id="ENSCJAP00000085111.1"/>
    </source>
</evidence>